<dbReference type="InterPro" id="IPR036388">
    <property type="entry name" value="WH-like_DNA-bd_sf"/>
</dbReference>
<reference evidence="4 5" key="1">
    <citation type="journal article" date="2017" name="BMC Genomics">
        <title>Genome sequencing of 39 Akkermansia muciniphila isolates reveals its population structure, genomic and functional diverisity, and global distribution in mammalian gut microbiotas.</title>
        <authorList>
            <person name="Guo X."/>
            <person name="Li S."/>
            <person name="Zhang J."/>
            <person name="Wu F."/>
            <person name="Li X."/>
            <person name="Wu D."/>
            <person name="Zhang M."/>
            <person name="Ou Z."/>
            <person name="Jie Z."/>
            <person name="Yan Q."/>
            <person name="Li P."/>
            <person name="Yi J."/>
            <person name="Peng Y."/>
        </authorList>
    </citation>
    <scope>NUCLEOTIDE SEQUENCE [LARGE SCALE GENOMIC DNA]</scope>
    <source>
        <strain evidence="3 5">GP28</strain>
        <strain evidence="2 4">GP43</strain>
    </source>
</reference>
<dbReference type="RefSeq" id="WP_012421052.1">
    <property type="nucleotide sequence ID" value="NZ_AP021898.1"/>
</dbReference>
<dbReference type="InterPro" id="IPR036390">
    <property type="entry name" value="WH_DNA-bd_sf"/>
</dbReference>
<dbReference type="EMBL" id="PJLB01000011">
    <property type="protein sequence ID" value="PND00440.1"/>
    <property type="molecule type" value="Genomic_DNA"/>
</dbReference>
<dbReference type="Proteomes" id="UP000235914">
    <property type="component" value="Unassembled WGS sequence"/>
</dbReference>
<dbReference type="EMBL" id="PJKN01000005">
    <property type="protein sequence ID" value="PNC54788.1"/>
    <property type="molecule type" value="Genomic_DNA"/>
</dbReference>
<dbReference type="InterPro" id="IPR000835">
    <property type="entry name" value="HTH_MarR-typ"/>
</dbReference>
<comment type="caution">
    <text evidence="3">The sequence shown here is derived from an EMBL/GenBank/DDBJ whole genome shotgun (WGS) entry which is preliminary data.</text>
</comment>
<organism evidence="3 5">
    <name type="scientific">Akkermansia muciniphila</name>
    <dbReference type="NCBI Taxonomy" id="239935"/>
    <lineage>
        <taxon>Bacteria</taxon>
        <taxon>Pseudomonadati</taxon>
        <taxon>Verrucomicrobiota</taxon>
        <taxon>Verrucomicrobiia</taxon>
        <taxon>Verrucomicrobiales</taxon>
        <taxon>Akkermansiaceae</taxon>
        <taxon>Akkermansia</taxon>
    </lineage>
</organism>
<dbReference type="PANTHER" id="PTHR33164:SF43">
    <property type="entry name" value="HTH-TYPE TRANSCRIPTIONAL REPRESSOR YETL"/>
    <property type="match status" value="1"/>
</dbReference>
<feature type="domain" description="HTH marR-type" evidence="1">
    <location>
        <begin position="1"/>
        <end position="151"/>
    </location>
</feature>
<dbReference type="Pfam" id="PF01047">
    <property type="entry name" value="MarR"/>
    <property type="match status" value="1"/>
</dbReference>
<dbReference type="Proteomes" id="UP000236075">
    <property type="component" value="Unassembled WGS sequence"/>
</dbReference>
<dbReference type="SMART" id="SM00347">
    <property type="entry name" value="HTH_MARR"/>
    <property type="match status" value="1"/>
</dbReference>
<dbReference type="GO" id="GO:0003700">
    <property type="term" value="F:DNA-binding transcription factor activity"/>
    <property type="evidence" value="ECO:0007669"/>
    <property type="project" value="InterPro"/>
</dbReference>
<dbReference type="PANTHER" id="PTHR33164">
    <property type="entry name" value="TRANSCRIPTIONAL REGULATOR, MARR FAMILY"/>
    <property type="match status" value="1"/>
</dbReference>
<evidence type="ECO:0000313" key="4">
    <source>
        <dbReference type="Proteomes" id="UP000235914"/>
    </source>
</evidence>
<dbReference type="GeneID" id="60881610"/>
<evidence type="ECO:0000313" key="3">
    <source>
        <dbReference type="EMBL" id="PND00440.1"/>
    </source>
</evidence>
<dbReference type="InterPro" id="IPR039422">
    <property type="entry name" value="MarR/SlyA-like"/>
</dbReference>
<name>A0A2N8HYS9_9BACT</name>
<dbReference type="PROSITE" id="PS50995">
    <property type="entry name" value="HTH_MARR_2"/>
    <property type="match status" value="1"/>
</dbReference>
<evidence type="ECO:0000313" key="2">
    <source>
        <dbReference type="EMBL" id="PNC54788.1"/>
    </source>
</evidence>
<dbReference type="Gene3D" id="1.10.10.10">
    <property type="entry name" value="Winged helix-like DNA-binding domain superfamily/Winged helix DNA-binding domain"/>
    <property type="match status" value="1"/>
</dbReference>
<sequence>MLQTAADITASVHKFETILHQFKRDNLNEVDQSHYQKIMGLSVRQMNALGALNHLMTNRQEGIPLKELAHYLRMSIPSTSLLVDSMVKKGLFDRKENPRDRRSLCIRLSEEGESRFQMLFNGMKEKLDTLFSTLSQEDKENFCRIVDTLYNHVYSK</sequence>
<protein>
    <submittedName>
        <fullName evidence="3">MarR family transcriptional regulator</fullName>
    </submittedName>
</protein>
<dbReference type="PRINTS" id="PR00598">
    <property type="entry name" value="HTHMARR"/>
</dbReference>
<dbReference type="SUPFAM" id="SSF46785">
    <property type="entry name" value="Winged helix' DNA-binding domain"/>
    <property type="match status" value="1"/>
</dbReference>
<gene>
    <name evidence="3" type="ORF">CXT95_09450</name>
    <name evidence="2" type="ORF">CXU09_09695</name>
</gene>
<dbReference type="AlphaFoldDB" id="A0A2N8HYS9"/>
<evidence type="ECO:0000259" key="1">
    <source>
        <dbReference type="PROSITE" id="PS50995"/>
    </source>
</evidence>
<dbReference type="GO" id="GO:0006950">
    <property type="term" value="P:response to stress"/>
    <property type="evidence" value="ECO:0007669"/>
    <property type="project" value="TreeGrafter"/>
</dbReference>
<evidence type="ECO:0000313" key="5">
    <source>
        <dbReference type="Proteomes" id="UP000236075"/>
    </source>
</evidence>
<proteinExistence type="predicted"/>
<accession>A0A2N8HYS9</accession>